<dbReference type="AlphaFoldDB" id="A0AAD4EIP7"/>
<dbReference type="PANTHER" id="PTHR38926:SF72">
    <property type="entry name" value="IM:7136021-RELATED"/>
    <property type="match status" value="1"/>
</dbReference>
<organism evidence="1 2">
    <name type="scientific">Suillus fuscotomentosus</name>
    <dbReference type="NCBI Taxonomy" id="1912939"/>
    <lineage>
        <taxon>Eukaryota</taxon>
        <taxon>Fungi</taxon>
        <taxon>Dikarya</taxon>
        <taxon>Basidiomycota</taxon>
        <taxon>Agaricomycotina</taxon>
        <taxon>Agaricomycetes</taxon>
        <taxon>Agaricomycetidae</taxon>
        <taxon>Boletales</taxon>
        <taxon>Suillineae</taxon>
        <taxon>Suillaceae</taxon>
        <taxon>Suillus</taxon>
    </lineage>
</organism>
<gene>
    <name evidence="1" type="ORF">F5891DRAFT_1181160</name>
</gene>
<dbReference type="GeneID" id="64660310"/>
<protein>
    <recommendedName>
        <fullName evidence="3">F-box domain-containing protein</fullName>
    </recommendedName>
</protein>
<comment type="caution">
    <text evidence="1">The sequence shown here is derived from an EMBL/GenBank/DDBJ whole genome shotgun (WGS) entry which is preliminary data.</text>
</comment>
<dbReference type="Proteomes" id="UP001195769">
    <property type="component" value="Unassembled WGS sequence"/>
</dbReference>
<dbReference type="EMBL" id="JABBWK010000003">
    <property type="protein sequence ID" value="KAG1906845.1"/>
    <property type="molecule type" value="Genomic_DNA"/>
</dbReference>
<keyword evidence="2" id="KW-1185">Reference proteome</keyword>
<proteinExistence type="predicted"/>
<name>A0AAD4EIP7_9AGAM</name>
<dbReference type="Gene3D" id="3.80.10.10">
    <property type="entry name" value="Ribonuclease Inhibitor"/>
    <property type="match status" value="1"/>
</dbReference>
<evidence type="ECO:0000313" key="1">
    <source>
        <dbReference type="EMBL" id="KAG1906845.1"/>
    </source>
</evidence>
<evidence type="ECO:0000313" key="2">
    <source>
        <dbReference type="Proteomes" id="UP001195769"/>
    </source>
</evidence>
<dbReference type="InterPro" id="IPR032675">
    <property type="entry name" value="LRR_dom_sf"/>
</dbReference>
<sequence length="520" mass="57920">MHSCLQICEVLRNIFSALNNYEDITLDVQKPPRSVDGVDVRRQTLACLARTCRTFSELALDVLWAHIDTLSPVVQSLPRHVWSRHRHNRSLKIDRCVLIVHWRGIEKYLLRVRALGKLGGSAMGDISQELAHTLCSHPWPFLLPRLEKLFWSDSSHESTHLLSNLLSPTLTELHLHAMGNLFMLSVLSNLGVTCPLMKSFSTTGTDSAASIPVSQAVVCGWHHLKTLSTEAVDWRALSHLSTLPSLTNLQLSFLSQNRVSSKYSQTTFSNPLRHLTIRAQSAELCIPFLEATWIPARRVSVSLGNVPRSSSNETFLLLLASRVTAQQVQAFSLDLTCDSLLTISEIMPLCSFCALEELVLPSHSANLTINDQDLVRAVKSWPKLKKLRLGDEAMWVTPARPQITLDGFASLLLHCPDLRTLGIGMDATSYSVVTPEVPGGGVTNTKITTLSVGASLIDNPLAVAAFLSSVLPNLKNILYTKFEVVPHQTERRHEKWARAATYLRDVHMIKKQERVRLGLH</sequence>
<accession>A0AAD4EIP7</accession>
<reference evidence="1" key="1">
    <citation type="journal article" date="2020" name="New Phytol.">
        <title>Comparative genomics reveals dynamic genome evolution in host specialist ectomycorrhizal fungi.</title>
        <authorList>
            <person name="Lofgren L.A."/>
            <person name="Nguyen N.H."/>
            <person name="Vilgalys R."/>
            <person name="Ruytinx J."/>
            <person name="Liao H.L."/>
            <person name="Branco S."/>
            <person name="Kuo A."/>
            <person name="LaButti K."/>
            <person name="Lipzen A."/>
            <person name="Andreopoulos W."/>
            <person name="Pangilinan J."/>
            <person name="Riley R."/>
            <person name="Hundley H."/>
            <person name="Na H."/>
            <person name="Barry K."/>
            <person name="Grigoriev I.V."/>
            <person name="Stajich J.E."/>
            <person name="Kennedy P.G."/>
        </authorList>
    </citation>
    <scope>NUCLEOTIDE SEQUENCE</scope>
    <source>
        <strain evidence="1">FC203</strain>
    </source>
</reference>
<evidence type="ECO:0008006" key="3">
    <source>
        <dbReference type="Google" id="ProtNLM"/>
    </source>
</evidence>
<dbReference type="PANTHER" id="PTHR38926">
    <property type="entry name" value="F-BOX DOMAIN CONTAINING PROTEIN, EXPRESSED"/>
    <property type="match status" value="1"/>
</dbReference>
<dbReference type="RefSeq" id="XP_041232420.1">
    <property type="nucleotide sequence ID" value="XM_041366012.1"/>
</dbReference>